<sequence length="797" mass="91567">MFYLSGNIGDENFLQQKIFFIFFTEFYSQSANSSNNMIYLKKMRFSFRSGLFQVCIMALCLICYSANVNAQYFPTPQPVGVNMENGLLTELSRTKDELNKINVLLSLSSLYYFRPERKPVYIARSIKYADDAARISKKLKNEEKFSESKYLIGLGLLCDYKFKAAEGLLKELDEKRRCDLLVSLGFYLTNSRVGVTKDLLSNSRRILSLAIPLSQKLKNRRNELIARQCLALTAFQEGENDKYIAEIENVLADYKKFNVPGISYAYYLTAEMYNLQGKNDKAMFYLRAGIKEMQKNNDIMSGGDLYKLLAIVFKQESEFNKELEAYQKSLTYYKVYPGIWDMYFAIQGVAYGLIHLKQEEKALKYLDSILVGNQPGAYKQKRTIFEMYANIYLALKRYDKAEIYYLKRFNVVKENNDLGFSSFDRMGYFYIESKQYAKAKPYLDSAMHRIDHSTTPNSISSLKYRLFMVDSAAGNYLSAIKNLSLTHNFSDSVAREKKRTEINKLLVEYEDDKKQSEIAALKQKSQLDLANIKQASLIRNFLIIGAVVLLIVALVFYRQYRTKLFLNAEILSKNEKQEVLLDRLNRLLSEKEWLLKEVHHRVKNNLHTVISLLNTQAEFLKDDALAAIENSQHRIYVMSLIHQKLYASDEIQSIDMVEYVRELITYLKDSYGELNNIEYISEVDPLSLEVGKAMPIGLIINEAVTNSIKYAFPNKEKGMISIVMKKNEDTVTMRISDNGIGIPDRPENEKLSSLGLKLIAGLSADINGSLKVENKNGTVLTLTFSSDFLKSSENVML</sequence>
<dbReference type="InterPro" id="IPR036890">
    <property type="entry name" value="HATPase_C_sf"/>
</dbReference>
<evidence type="ECO:0000313" key="10">
    <source>
        <dbReference type="EMBL" id="RBQ06731.1"/>
    </source>
</evidence>
<dbReference type="InterPro" id="IPR019734">
    <property type="entry name" value="TPR_rpt"/>
</dbReference>
<evidence type="ECO:0000256" key="8">
    <source>
        <dbReference type="SAM" id="Phobius"/>
    </source>
</evidence>
<dbReference type="SMART" id="SM00387">
    <property type="entry name" value="HATPase_c"/>
    <property type="match status" value="1"/>
</dbReference>
<evidence type="ECO:0000313" key="11">
    <source>
        <dbReference type="Proteomes" id="UP000252081"/>
    </source>
</evidence>
<keyword evidence="3" id="KW-0597">Phosphoprotein</keyword>
<keyword evidence="8" id="KW-0812">Transmembrane</keyword>
<evidence type="ECO:0000256" key="5">
    <source>
        <dbReference type="ARBA" id="ARBA00022741"/>
    </source>
</evidence>
<evidence type="ECO:0000256" key="1">
    <source>
        <dbReference type="ARBA" id="ARBA00000085"/>
    </source>
</evidence>
<keyword evidence="4" id="KW-0808">Transferase</keyword>
<dbReference type="PANTHER" id="PTHR41523:SF8">
    <property type="entry name" value="ETHYLENE RESPONSE SENSOR PROTEIN"/>
    <property type="match status" value="1"/>
</dbReference>
<evidence type="ECO:0000256" key="6">
    <source>
        <dbReference type="ARBA" id="ARBA00022777"/>
    </source>
</evidence>
<organism evidence="10 11">
    <name type="scientific">Pedobacter miscanthi</name>
    <dbReference type="NCBI Taxonomy" id="2259170"/>
    <lineage>
        <taxon>Bacteria</taxon>
        <taxon>Pseudomonadati</taxon>
        <taxon>Bacteroidota</taxon>
        <taxon>Sphingobacteriia</taxon>
        <taxon>Sphingobacteriales</taxon>
        <taxon>Sphingobacteriaceae</taxon>
        <taxon>Pedobacter</taxon>
    </lineage>
</organism>
<reference evidence="10 11" key="1">
    <citation type="submission" date="2018-07" db="EMBL/GenBank/DDBJ databases">
        <title>A draft genome of a endophytic bacteria, a new species of Pedobacter.</title>
        <authorList>
            <person name="Zhang Z.D."/>
            <person name="Chen Z.J."/>
        </authorList>
    </citation>
    <scope>NUCLEOTIDE SEQUENCE [LARGE SCALE GENOMIC DNA]</scope>
    <source>
        <strain evidence="10 11">RS10</strain>
    </source>
</reference>
<dbReference type="Gene3D" id="3.30.565.10">
    <property type="entry name" value="Histidine kinase-like ATPase, C-terminal domain"/>
    <property type="match status" value="1"/>
</dbReference>
<proteinExistence type="predicted"/>
<dbReference type="Pfam" id="PF02518">
    <property type="entry name" value="HATPase_c"/>
    <property type="match status" value="1"/>
</dbReference>
<protein>
    <recommendedName>
        <fullName evidence="2">histidine kinase</fullName>
        <ecNumber evidence="2">2.7.13.3</ecNumber>
    </recommendedName>
</protein>
<dbReference type="SUPFAM" id="SSF55874">
    <property type="entry name" value="ATPase domain of HSP90 chaperone/DNA topoisomerase II/histidine kinase"/>
    <property type="match status" value="1"/>
</dbReference>
<accession>A0A366KYL6</accession>
<dbReference type="Gene3D" id="1.25.40.10">
    <property type="entry name" value="Tetratricopeptide repeat domain"/>
    <property type="match status" value="2"/>
</dbReference>
<dbReference type="Gene3D" id="3.30.450.20">
    <property type="entry name" value="PAS domain"/>
    <property type="match status" value="1"/>
</dbReference>
<evidence type="ECO:0000256" key="3">
    <source>
        <dbReference type="ARBA" id="ARBA00022553"/>
    </source>
</evidence>
<dbReference type="PANTHER" id="PTHR41523">
    <property type="entry name" value="TWO-COMPONENT SYSTEM SENSOR PROTEIN"/>
    <property type="match status" value="1"/>
</dbReference>
<gene>
    <name evidence="10" type="ORF">DRW42_13195</name>
</gene>
<feature type="transmembrane region" description="Helical" evidence="8">
    <location>
        <begin position="537"/>
        <end position="557"/>
    </location>
</feature>
<dbReference type="AlphaFoldDB" id="A0A366KYL6"/>
<dbReference type="SUPFAM" id="SSF48452">
    <property type="entry name" value="TPR-like"/>
    <property type="match status" value="1"/>
</dbReference>
<keyword evidence="8" id="KW-1133">Transmembrane helix</keyword>
<dbReference type="GO" id="GO:0005524">
    <property type="term" value="F:ATP binding"/>
    <property type="evidence" value="ECO:0007669"/>
    <property type="project" value="UniProtKB-KW"/>
</dbReference>
<dbReference type="PROSITE" id="PS50109">
    <property type="entry name" value="HIS_KIN"/>
    <property type="match status" value="1"/>
</dbReference>
<dbReference type="InterPro" id="IPR011495">
    <property type="entry name" value="Sig_transdc_His_kin_sub2_dim/P"/>
</dbReference>
<dbReference type="Proteomes" id="UP000252081">
    <property type="component" value="Unassembled WGS sequence"/>
</dbReference>
<dbReference type="EC" id="2.7.13.3" evidence="2"/>
<keyword evidence="8" id="KW-0472">Membrane</keyword>
<keyword evidence="6" id="KW-0418">Kinase</keyword>
<name>A0A366KYL6_9SPHI</name>
<evidence type="ECO:0000256" key="2">
    <source>
        <dbReference type="ARBA" id="ARBA00012438"/>
    </source>
</evidence>
<dbReference type="GO" id="GO:0004673">
    <property type="term" value="F:protein histidine kinase activity"/>
    <property type="evidence" value="ECO:0007669"/>
    <property type="project" value="UniProtKB-EC"/>
</dbReference>
<dbReference type="InterPro" id="IPR011990">
    <property type="entry name" value="TPR-like_helical_dom_sf"/>
</dbReference>
<feature type="domain" description="Histidine kinase" evidence="9">
    <location>
        <begin position="597"/>
        <end position="788"/>
    </location>
</feature>
<evidence type="ECO:0000256" key="7">
    <source>
        <dbReference type="ARBA" id="ARBA00022840"/>
    </source>
</evidence>
<evidence type="ECO:0000259" key="9">
    <source>
        <dbReference type="PROSITE" id="PS50109"/>
    </source>
</evidence>
<dbReference type="Pfam" id="PF07568">
    <property type="entry name" value="HisKA_2"/>
    <property type="match status" value="1"/>
</dbReference>
<comment type="caution">
    <text evidence="10">The sequence shown here is derived from an EMBL/GenBank/DDBJ whole genome shotgun (WGS) entry which is preliminary data.</text>
</comment>
<dbReference type="InterPro" id="IPR003594">
    <property type="entry name" value="HATPase_dom"/>
</dbReference>
<comment type="catalytic activity">
    <reaction evidence="1">
        <text>ATP + protein L-histidine = ADP + protein N-phospho-L-histidine.</text>
        <dbReference type="EC" id="2.7.13.3"/>
    </reaction>
</comment>
<keyword evidence="11" id="KW-1185">Reference proteome</keyword>
<dbReference type="InterPro" id="IPR005467">
    <property type="entry name" value="His_kinase_dom"/>
</dbReference>
<keyword evidence="5" id="KW-0547">Nucleotide-binding</keyword>
<dbReference type="SMART" id="SM00028">
    <property type="entry name" value="TPR"/>
    <property type="match status" value="4"/>
</dbReference>
<evidence type="ECO:0000256" key="4">
    <source>
        <dbReference type="ARBA" id="ARBA00022679"/>
    </source>
</evidence>
<dbReference type="EMBL" id="QNQU01000010">
    <property type="protein sequence ID" value="RBQ06731.1"/>
    <property type="molecule type" value="Genomic_DNA"/>
</dbReference>
<keyword evidence="7" id="KW-0067">ATP-binding</keyword>